<dbReference type="InterPro" id="IPR019587">
    <property type="entry name" value="Polyketide_cyclase/dehydratase"/>
</dbReference>
<name>A0AAJ5ZFW2_9CHLR</name>
<reference evidence="3 4" key="1">
    <citation type="submission" date="2019-11" db="EMBL/GenBank/DDBJ databases">
        <authorList>
            <person name="Cho J.-C."/>
        </authorList>
    </citation>
    <scope>NUCLEOTIDE SEQUENCE [LARGE SCALE GENOMIC DNA]</scope>
    <source>
        <strain evidence="2 3">JH1073</strain>
        <strain evidence="1 4">JH702</strain>
    </source>
</reference>
<dbReference type="CDD" id="cd07821">
    <property type="entry name" value="PYR_PYL_RCAR_like"/>
    <property type="match status" value="1"/>
</dbReference>
<gene>
    <name evidence="1" type="ORF">GKO46_13910</name>
    <name evidence="2" type="ORF">GKO48_12815</name>
</gene>
<evidence type="ECO:0000313" key="2">
    <source>
        <dbReference type="EMBL" id="WFG40449.1"/>
    </source>
</evidence>
<proteinExistence type="predicted"/>
<accession>A0AAJ5ZFW2</accession>
<reference evidence="3" key="3">
    <citation type="submission" date="2023-06" db="EMBL/GenBank/DDBJ databases">
        <title>Pangenomics reveal diversification of enzyme families and niche specialization in globally abundant SAR202 bacteria.</title>
        <authorList>
            <person name="Saw J.H.W."/>
        </authorList>
    </citation>
    <scope>NUCLEOTIDE SEQUENCE [LARGE SCALE GENOMIC DNA]</scope>
    <source>
        <strain evidence="3">JH1073</strain>
    </source>
</reference>
<evidence type="ECO:0000313" key="1">
    <source>
        <dbReference type="EMBL" id="MDG0868154.1"/>
    </source>
</evidence>
<dbReference type="EMBL" id="CP046147">
    <property type="protein sequence ID" value="WFG40449.1"/>
    <property type="molecule type" value="Genomic_DNA"/>
</dbReference>
<dbReference type="EMBL" id="WMBE01000009">
    <property type="protein sequence ID" value="MDG0868154.1"/>
    <property type="molecule type" value="Genomic_DNA"/>
</dbReference>
<dbReference type="Proteomes" id="UP001321249">
    <property type="component" value="Unassembled WGS sequence"/>
</dbReference>
<protein>
    <recommendedName>
        <fullName evidence="5">SRPBCC family protein</fullName>
    </recommendedName>
</protein>
<dbReference type="Proteomes" id="UP001219901">
    <property type="component" value="Chromosome"/>
</dbReference>
<dbReference type="InterPro" id="IPR023393">
    <property type="entry name" value="START-like_dom_sf"/>
</dbReference>
<dbReference type="Gene3D" id="3.30.530.20">
    <property type="match status" value="1"/>
</dbReference>
<evidence type="ECO:0000313" key="3">
    <source>
        <dbReference type="Proteomes" id="UP001219901"/>
    </source>
</evidence>
<dbReference type="AlphaFoldDB" id="A0AAJ5ZFW2"/>
<keyword evidence="3" id="KW-1185">Reference proteome</keyword>
<evidence type="ECO:0008006" key="5">
    <source>
        <dbReference type="Google" id="ProtNLM"/>
    </source>
</evidence>
<organism evidence="2 3">
    <name type="scientific">Candidatus Lucifugimonas marina</name>
    <dbReference type="NCBI Taxonomy" id="3038979"/>
    <lineage>
        <taxon>Bacteria</taxon>
        <taxon>Bacillati</taxon>
        <taxon>Chloroflexota</taxon>
        <taxon>Dehalococcoidia</taxon>
        <taxon>SAR202 cluster</taxon>
        <taxon>Candidatus Lucifugimonadales</taxon>
        <taxon>Candidatus Lucifugimonadaceae</taxon>
        <taxon>Candidatus Lucifugimonas</taxon>
    </lineage>
</organism>
<dbReference type="RefSeq" id="WP_342827286.1">
    <property type="nucleotide sequence ID" value="NZ_CP046146.1"/>
</dbReference>
<dbReference type="Pfam" id="PF10604">
    <property type="entry name" value="Polyketide_cyc2"/>
    <property type="match status" value="1"/>
</dbReference>
<sequence length="160" mass="17601">MSVVSKTKVVNGSIAKTWEAISKMGAVQDWHPNVARVEILSSNDTGVGASRRVEFHDGNSAVETVIKESEQQFTTMEMTESPMIKKAVITIKTEEQSADKTNVTFSIDYSLKFGPIGWLMSVIMLKRIFNKVFTIALAGLSYHLETGKIVTDSVPDNSAE</sequence>
<reference evidence="2" key="2">
    <citation type="journal article" date="2023" name="Nat. Commun.">
        <title>Cultivation of marine bacteria of the SAR202 clade.</title>
        <authorList>
            <person name="Lim Y."/>
            <person name="Seo J.H."/>
            <person name="Giovannoni S.J."/>
            <person name="Kang I."/>
            <person name="Cho J.C."/>
        </authorList>
    </citation>
    <scope>NUCLEOTIDE SEQUENCE</scope>
    <source>
        <strain evidence="2">JH1073</strain>
    </source>
</reference>
<dbReference type="SUPFAM" id="SSF55961">
    <property type="entry name" value="Bet v1-like"/>
    <property type="match status" value="1"/>
</dbReference>
<evidence type="ECO:0000313" key="4">
    <source>
        <dbReference type="Proteomes" id="UP001321249"/>
    </source>
</evidence>